<feature type="compositionally biased region" description="Polar residues" evidence="1">
    <location>
        <begin position="17"/>
        <end position="28"/>
    </location>
</feature>
<protein>
    <submittedName>
        <fullName evidence="2">Uncharacterized protein</fullName>
    </submittedName>
</protein>
<comment type="caution">
    <text evidence="2">The sequence shown here is derived from an EMBL/GenBank/DDBJ whole genome shotgun (WGS) entry which is preliminary data.</text>
</comment>
<accession>A0A5B0MT54</accession>
<feature type="region of interest" description="Disordered" evidence="1">
    <location>
        <begin position="1"/>
        <end position="52"/>
    </location>
</feature>
<dbReference type="AlphaFoldDB" id="A0A5B0MT54"/>
<reference evidence="2 3" key="1">
    <citation type="submission" date="2019-05" db="EMBL/GenBank/DDBJ databases">
        <title>Emergence of the Ug99 lineage of the wheat stem rust pathogen through somatic hybridization.</title>
        <authorList>
            <person name="Li F."/>
            <person name="Upadhyaya N.M."/>
            <person name="Sperschneider J."/>
            <person name="Matny O."/>
            <person name="Nguyen-Phuc H."/>
            <person name="Mago R."/>
            <person name="Raley C."/>
            <person name="Miller M.E."/>
            <person name="Silverstein K.A.T."/>
            <person name="Henningsen E."/>
            <person name="Hirsch C.D."/>
            <person name="Visser B."/>
            <person name="Pretorius Z.A."/>
            <person name="Steffenson B.J."/>
            <person name="Schwessinger B."/>
            <person name="Dodds P.N."/>
            <person name="Figueroa M."/>
        </authorList>
    </citation>
    <scope>NUCLEOTIDE SEQUENCE [LARGE SCALE GENOMIC DNA]</scope>
    <source>
        <strain evidence="2">21-0</strain>
    </source>
</reference>
<organism evidence="2 3">
    <name type="scientific">Puccinia graminis f. sp. tritici</name>
    <dbReference type="NCBI Taxonomy" id="56615"/>
    <lineage>
        <taxon>Eukaryota</taxon>
        <taxon>Fungi</taxon>
        <taxon>Dikarya</taxon>
        <taxon>Basidiomycota</taxon>
        <taxon>Pucciniomycotina</taxon>
        <taxon>Pucciniomycetes</taxon>
        <taxon>Pucciniales</taxon>
        <taxon>Pucciniaceae</taxon>
        <taxon>Puccinia</taxon>
    </lineage>
</organism>
<dbReference type="Proteomes" id="UP000324748">
    <property type="component" value="Unassembled WGS sequence"/>
</dbReference>
<name>A0A5B0MT54_PUCGR</name>
<evidence type="ECO:0000256" key="1">
    <source>
        <dbReference type="SAM" id="MobiDB-lite"/>
    </source>
</evidence>
<keyword evidence="3" id="KW-1185">Reference proteome</keyword>
<proteinExistence type="predicted"/>
<gene>
    <name evidence="2" type="ORF">PGT21_004757</name>
</gene>
<feature type="compositionally biased region" description="Low complexity" evidence="1">
    <location>
        <begin position="29"/>
        <end position="42"/>
    </location>
</feature>
<sequence length="146" mass="15465">MQHSHDASQDGAHALAESNQTTNASWEGQQSSSAPPNSSANSTPVAMELEATEKVSKKIEHMTAQLDRILTNIKDVDTQLSRLAKSIEFGFGMGGNTAPLEGITAPLEGITTRLEGININEEALGISNQSANQVGQHANQVDQGNQ</sequence>
<evidence type="ECO:0000313" key="3">
    <source>
        <dbReference type="Proteomes" id="UP000324748"/>
    </source>
</evidence>
<dbReference type="EMBL" id="VSWC01000132">
    <property type="protein sequence ID" value="KAA1079236.1"/>
    <property type="molecule type" value="Genomic_DNA"/>
</dbReference>
<dbReference type="OrthoDB" id="10290763at2759"/>
<evidence type="ECO:0000313" key="2">
    <source>
        <dbReference type="EMBL" id="KAA1079236.1"/>
    </source>
</evidence>